<reference evidence="2 3" key="1">
    <citation type="submission" date="2018-04" db="EMBL/GenBank/DDBJ databases">
        <title>Genomic Encyclopedia of Archaeal and Bacterial Type Strains, Phase II (KMG-II): from individual species to whole genera.</title>
        <authorList>
            <person name="Goeker M."/>
        </authorList>
    </citation>
    <scope>NUCLEOTIDE SEQUENCE [LARGE SCALE GENOMIC DNA]</scope>
    <source>
        <strain evidence="2 3">DSM 25521</strain>
    </source>
</reference>
<dbReference type="RefSeq" id="WP_108174326.1">
    <property type="nucleotide sequence ID" value="NZ_PZZL01000001.1"/>
</dbReference>
<dbReference type="OrthoDB" id="8227562at2"/>
<protein>
    <submittedName>
        <fullName evidence="2">Phage terminase small subunit</fullName>
    </submittedName>
</protein>
<dbReference type="Pfam" id="PF03592">
    <property type="entry name" value="Terminase_2"/>
    <property type="match status" value="1"/>
</dbReference>
<sequence>MPKRRTPTPPPQLLDDNSAVEGLTYREELFAHLYVETANASEAYRRAGGMAKRPDQAASQMMAKPHVAKRISELRTRRLAAIEFNATEVLSRLIAQVRADLSDIFDGHGAVKPIHEWPDVWRTGLIAGIEVVEEFDDSGDERVHIGYIKKVKVADRVKILELAGRHVDINAWKATLRDLDVSDTLRAMLEHFSRDTWVNAPTGETGAPKAPSAAAPASPSPAPGMSILDGR</sequence>
<feature type="region of interest" description="Disordered" evidence="1">
    <location>
        <begin position="198"/>
        <end position="231"/>
    </location>
</feature>
<accession>A0A2T4ZIT0</accession>
<dbReference type="Proteomes" id="UP000241808">
    <property type="component" value="Unassembled WGS sequence"/>
</dbReference>
<evidence type="ECO:0000256" key="1">
    <source>
        <dbReference type="SAM" id="MobiDB-lite"/>
    </source>
</evidence>
<proteinExistence type="predicted"/>
<comment type="caution">
    <text evidence="2">The sequence shown here is derived from an EMBL/GenBank/DDBJ whole genome shotgun (WGS) entry which is preliminary data.</text>
</comment>
<dbReference type="AlphaFoldDB" id="A0A2T4ZIT0"/>
<gene>
    <name evidence="2" type="ORF">C8P69_101562</name>
</gene>
<name>A0A2T4ZIT0_9HYPH</name>
<dbReference type="InterPro" id="IPR005335">
    <property type="entry name" value="Terminase_ssu"/>
</dbReference>
<evidence type="ECO:0000313" key="2">
    <source>
        <dbReference type="EMBL" id="PTM61890.1"/>
    </source>
</evidence>
<keyword evidence="3" id="KW-1185">Reference proteome</keyword>
<dbReference type="EMBL" id="PZZL01000001">
    <property type="protein sequence ID" value="PTM61890.1"/>
    <property type="molecule type" value="Genomic_DNA"/>
</dbReference>
<dbReference type="GO" id="GO:0051276">
    <property type="term" value="P:chromosome organization"/>
    <property type="evidence" value="ECO:0007669"/>
    <property type="project" value="InterPro"/>
</dbReference>
<dbReference type="InterPro" id="IPR038713">
    <property type="entry name" value="Terminase_Gp1_N_sf"/>
</dbReference>
<evidence type="ECO:0000313" key="3">
    <source>
        <dbReference type="Proteomes" id="UP000241808"/>
    </source>
</evidence>
<feature type="compositionally biased region" description="Low complexity" evidence="1">
    <location>
        <begin position="207"/>
        <end position="217"/>
    </location>
</feature>
<dbReference type="Gene3D" id="1.10.10.1400">
    <property type="entry name" value="Terminase, small subunit, N-terminal DNA-binding domain, HTH motif"/>
    <property type="match status" value="1"/>
</dbReference>
<organism evidence="2 3">
    <name type="scientific">Phreatobacter oligotrophus</name>
    <dbReference type="NCBI Taxonomy" id="1122261"/>
    <lineage>
        <taxon>Bacteria</taxon>
        <taxon>Pseudomonadati</taxon>
        <taxon>Pseudomonadota</taxon>
        <taxon>Alphaproteobacteria</taxon>
        <taxon>Hyphomicrobiales</taxon>
        <taxon>Phreatobacteraceae</taxon>
        <taxon>Phreatobacter</taxon>
    </lineage>
</organism>